<organism evidence="3 4">
    <name type="scientific">Streptomyces gossypii</name>
    <dbReference type="NCBI Taxonomy" id="2883101"/>
    <lineage>
        <taxon>Bacteria</taxon>
        <taxon>Bacillati</taxon>
        <taxon>Actinomycetota</taxon>
        <taxon>Actinomycetes</taxon>
        <taxon>Kitasatosporales</taxon>
        <taxon>Streptomycetaceae</taxon>
        <taxon>Streptomyces</taxon>
    </lineage>
</organism>
<evidence type="ECO:0000256" key="2">
    <source>
        <dbReference type="SAM" id="MobiDB-lite"/>
    </source>
</evidence>
<dbReference type="Gene3D" id="1.10.630.10">
    <property type="entry name" value="Cytochrome P450"/>
    <property type="match status" value="1"/>
</dbReference>
<dbReference type="InterPro" id="IPR002397">
    <property type="entry name" value="Cyt_P450_B"/>
</dbReference>
<reference evidence="3 4" key="1">
    <citation type="submission" date="2021-10" db="EMBL/GenBank/DDBJ databases">
        <title>Streptomyces gossypii sp. nov., isolated from soil collected from cotton field.</title>
        <authorList>
            <person name="Ge X."/>
            <person name="Chen X."/>
            <person name="Liu W."/>
        </authorList>
    </citation>
    <scope>NUCLEOTIDE SEQUENCE [LARGE SCALE GENOMIC DNA]</scope>
    <source>
        <strain evidence="3 4">N2-109</strain>
    </source>
</reference>
<name>A0ABT2JNA7_9ACTN</name>
<dbReference type="RefSeq" id="WP_260215979.1">
    <property type="nucleotide sequence ID" value="NZ_JAJAGO010000002.1"/>
</dbReference>
<protein>
    <submittedName>
        <fullName evidence="3">Cytochrome P450</fullName>
    </submittedName>
</protein>
<dbReference type="PANTHER" id="PTHR46696">
    <property type="entry name" value="P450, PUTATIVE (EUROFUNG)-RELATED"/>
    <property type="match status" value="1"/>
</dbReference>
<feature type="compositionally biased region" description="Polar residues" evidence="2">
    <location>
        <begin position="403"/>
        <end position="415"/>
    </location>
</feature>
<comment type="similarity">
    <text evidence="1">Belongs to the cytochrome P450 family.</text>
</comment>
<comment type="caution">
    <text evidence="3">The sequence shown here is derived from an EMBL/GenBank/DDBJ whole genome shotgun (WGS) entry which is preliminary data.</text>
</comment>
<proteinExistence type="inferred from homology"/>
<evidence type="ECO:0000256" key="1">
    <source>
        <dbReference type="ARBA" id="ARBA00010617"/>
    </source>
</evidence>
<dbReference type="PRINTS" id="PR00359">
    <property type="entry name" value="BP450"/>
</dbReference>
<dbReference type="PANTHER" id="PTHR46696:SF1">
    <property type="entry name" value="CYTOCHROME P450 YJIB-RELATED"/>
    <property type="match status" value="1"/>
</dbReference>
<evidence type="ECO:0000313" key="3">
    <source>
        <dbReference type="EMBL" id="MCT2588994.1"/>
    </source>
</evidence>
<feature type="region of interest" description="Disordered" evidence="2">
    <location>
        <begin position="396"/>
        <end position="415"/>
    </location>
</feature>
<gene>
    <name evidence="3" type="ORF">LHJ74_03430</name>
</gene>
<dbReference type="EMBL" id="JAJAGO010000002">
    <property type="protein sequence ID" value="MCT2588994.1"/>
    <property type="molecule type" value="Genomic_DNA"/>
</dbReference>
<accession>A0ABT2JNA7</accession>
<keyword evidence="4" id="KW-1185">Reference proteome</keyword>
<dbReference type="SUPFAM" id="SSF48264">
    <property type="entry name" value="Cytochrome P450"/>
    <property type="match status" value="1"/>
</dbReference>
<sequence length="415" mass="45306">MTEPPLSATGCPILHGPGFAARPEDAYRQLRAAGPVGWAEIAPDVHALVVTRYRAARDLLNDTGTYSKDARRWRALNEGKVPEDSPVRGLMEFRPNALYAEGERHARLRWSMDDCLARVSGHQLREITRRSAQTLISRVAARGRADVMSDFADTLPLYVFAELLGCPDEFSARLVLACQGVINAGPEAGQAAADLAALLGELAGLKRQQPGQDFTSWMLGHPARLDEEEVVYQLFTTVGAGTIPTAAWMGWALRLLLRDDAYAGNLASGTLTVRRALEKALWTKSPMANFSVHFAREDTTLHGCPIPAGVPVMISHAAANTDPELPPDLGYESRAHLAWSAGPHRCPAVSQATTIAQTGIETILDRLWDMELTIPDDQITHRHGPFHQCPVTLPVKFRPKPENGTSPSANTPAWR</sequence>
<evidence type="ECO:0000313" key="4">
    <source>
        <dbReference type="Proteomes" id="UP001156389"/>
    </source>
</evidence>
<dbReference type="InterPro" id="IPR036396">
    <property type="entry name" value="Cyt_P450_sf"/>
</dbReference>
<dbReference type="Proteomes" id="UP001156389">
    <property type="component" value="Unassembled WGS sequence"/>
</dbReference>